<reference evidence="3 4" key="1">
    <citation type="submission" date="2016-10" db="EMBL/GenBank/DDBJ databases">
        <authorList>
            <person name="Varghese N."/>
            <person name="Submissions S."/>
        </authorList>
    </citation>
    <scope>NUCLEOTIDE SEQUENCE [LARGE SCALE GENOMIC DNA]</scope>
    <source>
        <strain evidence="3 4">IAM 15147</strain>
    </source>
</reference>
<gene>
    <name evidence="3" type="ORF">SAMN04487783_2320</name>
</gene>
<dbReference type="SUPFAM" id="SSF55961">
    <property type="entry name" value="Bet v1-like"/>
    <property type="match status" value="1"/>
</dbReference>
<accession>A0AA94L0F8</accession>
<name>A0AA94L0F8_9MICO</name>
<evidence type="ECO:0000313" key="3">
    <source>
        <dbReference type="EMBL" id="SFS16589.1"/>
    </source>
</evidence>
<feature type="domain" description="Activator of Hsp90 ATPase homologue 1/2-like C-terminal" evidence="2">
    <location>
        <begin position="25"/>
        <end position="151"/>
    </location>
</feature>
<dbReference type="Pfam" id="PF08327">
    <property type="entry name" value="AHSA1"/>
    <property type="match status" value="1"/>
</dbReference>
<dbReference type="RefSeq" id="WP_092918969.1">
    <property type="nucleotide sequence ID" value="NZ_FOZN01000003.1"/>
</dbReference>
<dbReference type="Gene3D" id="3.30.530.20">
    <property type="match status" value="1"/>
</dbReference>
<proteinExistence type="inferred from homology"/>
<sequence length="156" mass="16955">MPEFENPPATVDVPASRVTRIVSVDAPVSTVWRCLVEPDLLAQWLGDIAAFPDGVVPDALGRFAWTGEVVLAARIRDVTPETHFSFDWAEGILSDRASRVEMTLREIDGCAQLHLVESGFPLEGDDATKREALRALAAGWTVELDELVELAESLGG</sequence>
<evidence type="ECO:0000256" key="1">
    <source>
        <dbReference type="ARBA" id="ARBA00006817"/>
    </source>
</evidence>
<organism evidence="3 4">
    <name type="scientific">Agrococcus baldri</name>
    <dbReference type="NCBI Taxonomy" id="153730"/>
    <lineage>
        <taxon>Bacteria</taxon>
        <taxon>Bacillati</taxon>
        <taxon>Actinomycetota</taxon>
        <taxon>Actinomycetes</taxon>
        <taxon>Micrococcales</taxon>
        <taxon>Microbacteriaceae</taxon>
        <taxon>Agrococcus</taxon>
    </lineage>
</organism>
<evidence type="ECO:0000313" key="4">
    <source>
        <dbReference type="Proteomes" id="UP000198506"/>
    </source>
</evidence>
<dbReference type="EMBL" id="FOZN01000003">
    <property type="protein sequence ID" value="SFS16589.1"/>
    <property type="molecule type" value="Genomic_DNA"/>
</dbReference>
<dbReference type="AlphaFoldDB" id="A0AA94L0F8"/>
<dbReference type="Proteomes" id="UP000198506">
    <property type="component" value="Unassembled WGS sequence"/>
</dbReference>
<comment type="similarity">
    <text evidence="1">Belongs to the AHA1 family.</text>
</comment>
<comment type="caution">
    <text evidence="3">The sequence shown here is derived from an EMBL/GenBank/DDBJ whole genome shotgun (WGS) entry which is preliminary data.</text>
</comment>
<dbReference type="InterPro" id="IPR023393">
    <property type="entry name" value="START-like_dom_sf"/>
</dbReference>
<dbReference type="InterPro" id="IPR013538">
    <property type="entry name" value="ASHA1/2-like_C"/>
</dbReference>
<evidence type="ECO:0000259" key="2">
    <source>
        <dbReference type="Pfam" id="PF08327"/>
    </source>
</evidence>
<keyword evidence="4" id="KW-1185">Reference proteome</keyword>
<protein>
    <submittedName>
        <fullName evidence="3">Uncharacterized conserved protein YndB, AHSA1/START domain</fullName>
    </submittedName>
</protein>